<evidence type="ECO:0000256" key="1">
    <source>
        <dbReference type="ARBA" id="ARBA00001946"/>
    </source>
</evidence>
<dbReference type="RefSeq" id="WP_091486983.1">
    <property type="nucleotide sequence ID" value="NZ_LT629692.1"/>
</dbReference>
<dbReference type="OrthoDB" id="9796450at2"/>
<evidence type="ECO:0000256" key="2">
    <source>
        <dbReference type="ARBA" id="ARBA00022723"/>
    </source>
</evidence>
<name>A0A1G7VYT5_9MICO</name>
<dbReference type="InterPro" id="IPR046945">
    <property type="entry name" value="RHMD-like"/>
</dbReference>
<dbReference type="Proteomes" id="UP000199009">
    <property type="component" value="Chromosome I"/>
</dbReference>
<accession>A0A1G7VYT5</accession>
<reference evidence="5 6" key="1">
    <citation type="submission" date="2016-10" db="EMBL/GenBank/DDBJ databases">
        <authorList>
            <person name="de Groot N.N."/>
        </authorList>
    </citation>
    <scope>NUCLEOTIDE SEQUENCE [LARGE SCALE GENOMIC DNA]</scope>
    <source>
        <strain evidence="5 6">DSM 23142</strain>
    </source>
</reference>
<dbReference type="PANTHER" id="PTHR13794">
    <property type="entry name" value="ENOLASE SUPERFAMILY, MANDELATE RACEMASE"/>
    <property type="match status" value="1"/>
</dbReference>
<dbReference type="InterPro" id="IPR029017">
    <property type="entry name" value="Enolase-like_N"/>
</dbReference>
<dbReference type="SMART" id="SM00922">
    <property type="entry name" value="MR_MLE"/>
    <property type="match status" value="1"/>
</dbReference>
<keyword evidence="2" id="KW-0479">Metal-binding</keyword>
<dbReference type="SFLD" id="SFLDS00001">
    <property type="entry name" value="Enolase"/>
    <property type="match status" value="1"/>
</dbReference>
<dbReference type="SUPFAM" id="SSF51604">
    <property type="entry name" value="Enolase C-terminal domain-like"/>
    <property type="match status" value="1"/>
</dbReference>
<keyword evidence="3" id="KW-0460">Magnesium</keyword>
<dbReference type="Pfam" id="PF02746">
    <property type="entry name" value="MR_MLE_N"/>
    <property type="match status" value="1"/>
</dbReference>
<protein>
    <submittedName>
        <fullName evidence="5">L-alanine-DL-glutamate epimerase</fullName>
    </submittedName>
</protein>
<dbReference type="GO" id="GO:0009063">
    <property type="term" value="P:amino acid catabolic process"/>
    <property type="evidence" value="ECO:0007669"/>
    <property type="project" value="InterPro"/>
</dbReference>
<dbReference type="GO" id="GO:0000287">
    <property type="term" value="F:magnesium ion binding"/>
    <property type="evidence" value="ECO:0007669"/>
    <property type="project" value="TreeGrafter"/>
</dbReference>
<dbReference type="InterPro" id="IPR036849">
    <property type="entry name" value="Enolase-like_C_sf"/>
</dbReference>
<organism evidence="5 6">
    <name type="scientific">Microbacterium pygmaeum</name>
    <dbReference type="NCBI Taxonomy" id="370764"/>
    <lineage>
        <taxon>Bacteria</taxon>
        <taxon>Bacillati</taxon>
        <taxon>Actinomycetota</taxon>
        <taxon>Actinomycetes</taxon>
        <taxon>Micrococcales</taxon>
        <taxon>Microbacteriaceae</taxon>
        <taxon>Microbacterium</taxon>
    </lineage>
</organism>
<evidence type="ECO:0000313" key="6">
    <source>
        <dbReference type="Proteomes" id="UP000199009"/>
    </source>
</evidence>
<comment type="cofactor">
    <cofactor evidence="1">
        <name>Mg(2+)</name>
        <dbReference type="ChEBI" id="CHEBI:18420"/>
    </cofactor>
</comment>
<keyword evidence="6" id="KW-1185">Reference proteome</keyword>
<dbReference type="InterPro" id="IPR013342">
    <property type="entry name" value="Mandelate_racemase_C"/>
</dbReference>
<evidence type="ECO:0000313" key="5">
    <source>
        <dbReference type="EMBL" id="SDG64821.1"/>
    </source>
</evidence>
<dbReference type="Gene3D" id="3.20.20.120">
    <property type="entry name" value="Enolase-like C-terminal domain"/>
    <property type="match status" value="1"/>
</dbReference>
<dbReference type="Gene3D" id="3.30.390.10">
    <property type="entry name" value="Enolase-like, N-terminal domain"/>
    <property type="match status" value="1"/>
</dbReference>
<evidence type="ECO:0000256" key="3">
    <source>
        <dbReference type="ARBA" id="ARBA00022842"/>
    </source>
</evidence>
<dbReference type="PANTHER" id="PTHR13794:SF58">
    <property type="entry name" value="MITOCHONDRIAL ENOLASE SUPERFAMILY MEMBER 1"/>
    <property type="match status" value="1"/>
</dbReference>
<dbReference type="GO" id="GO:0016052">
    <property type="term" value="P:carbohydrate catabolic process"/>
    <property type="evidence" value="ECO:0007669"/>
    <property type="project" value="TreeGrafter"/>
</dbReference>
<dbReference type="PROSITE" id="PS00909">
    <property type="entry name" value="MR_MLE_2"/>
    <property type="match status" value="1"/>
</dbReference>
<dbReference type="AlphaFoldDB" id="A0A1G7VYT5"/>
<dbReference type="CDD" id="cd03316">
    <property type="entry name" value="MR_like"/>
    <property type="match status" value="1"/>
</dbReference>
<gene>
    <name evidence="5" type="ORF">SAMN04489810_0890</name>
</gene>
<dbReference type="Pfam" id="PF13378">
    <property type="entry name" value="MR_MLE_C"/>
    <property type="match status" value="1"/>
</dbReference>
<proteinExistence type="predicted"/>
<dbReference type="InterPro" id="IPR029065">
    <property type="entry name" value="Enolase_C-like"/>
</dbReference>
<dbReference type="SUPFAM" id="SSF54826">
    <property type="entry name" value="Enolase N-terminal domain-like"/>
    <property type="match status" value="1"/>
</dbReference>
<dbReference type="EMBL" id="LT629692">
    <property type="protein sequence ID" value="SDG64821.1"/>
    <property type="molecule type" value="Genomic_DNA"/>
</dbReference>
<dbReference type="GO" id="GO:0016836">
    <property type="term" value="F:hydro-lyase activity"/>
    <property type="evidence" value="ECO:0007669"/>
    <property type="project" value="TreeGrafter"/>
</dbReference>
<evidence type="ECO:0000259" key="4">
    <source>
        <dbReference type="SMART" id="SM00922"/>
    </source>
</evidence>
<sequence>MSRITRLHVRRLSARMPRPWVPASPDLHLIIVTVHDDEGNLGTGFSWTPTIGASAVTALLSDDITRFAVGREADAAILWPALWTHLHEAGGGGVTTIAMAGLDLALWDLQTRRSGLGLATALGRRHDRLPVYGSGVNLHYPLDELVAQVQRWIERGIDAVKVKVGLSDLADDVARVAAVRAALGPDRALMIDANQRWDVPTARTALERLSEFDLAWIEEPLRSDDTAGYRALAEAISVPIALGENLHTIHRFREVLDAGFAAVVQPNVVRVGGITPFLEICSLAAGRGIDVAPHLLPDLSAQLAISLDQLCWVEDVEDAGFEALGVLAAPSPVQIRGAEATVTEAPGLGLTFADTTPDHSEESS</sequence>
<dbReference type="InterPro" id="IPR013341">
    <property type="entry name" value="Mandelate_racemase_N_dom"/>
</dbReference>
<dbReference type="STRING" id="370764.SAMN04489810_0890"/>
<feature type="domain" description="Mandelate racemase/muconate lactonizing enzyme C-terminal" evidence="4">
    <location>
        <begin position="142"/>
        <end position="239"/>
    </location>
</feature>
<dbReference type="InterPro" id="IPR018110">
    <property type="entry name" value="Mandel_Rmase/mucon_lact_enz_CS"/>
</dbReference>